<sequence>MIALFDIGGTSIKYGVADENREGFFLVGSGETDSNAKKIKGQGIEKKVIQLTEKMAGQYAISGISISTAGMVDAAKGRIVYANENIPEYTGLDWKTDIQTYLHLPCEVENDVNAAALGEYVYGAGAGCRSMLMMTIGTGIGGAIIQDGRILRGHTNSAGEIGYMYMDGKAFQDIASTTALVQTAQKLIGEKELNGRIIFKRAMEGDKICAAAIEDICRKIAAGIFNCVCLLDPEVVLLGGGIMEQKEYLRPILDKCLRDIMTEETYKHMHLEFAALKNQAGLAGAYYHFLIKNQIIGR</sequence>
<gene>
    <name evidence="2" type="ORF">H9935_03385</name>
</gene>
<evidence type="ECO:0000313" key="3">
    <source>
        <dbReference type="Proteomes" id="UP000823893"/>
    </source>
</evidence>
<dbReference type="CDD" id="cd24068">
    <property type="entry name" value="ASKHA_NBD_ROK_FnNanK-like"/>
    <property type="match status" value="1"/>
</dbReference>
<dbReference type="PANTHER" id="PTHR18964">
    <property type="entry name" value="ROK (REPRESSOR, ORF, KINASE) FAMILY"/>
    <property type="match status" value="1"/>
</dbReference>
<proteinExistence type="inferred from homology"/>
<comment type="caution">
    <text evidence="2">The sequence shown here is derived from an EMBL/GenBank/DDBJ whole genome shotgun (WGS) entry which is preliminary data.</text>
</comment>
<protein>
    <submittedName>
        <fullName evidence="2">ROK family protein</fullName>
    </submittedName>
</protein>
<dbReference type="Proteomes" id="UP000823893">
    <property type="component" value="Unassembled WGS sequence"/>
</dbReference>
<dbReference type="InterPro" id="IPR043129">
    <property type="entry name" value="ATPase_NBD"/>
</dbReference>
<name>A0A9D2SJZ0_9FIRM</name>
<evidence type="ECO:0000313" key="2">
    <source>
        <dbReference type="EMBL" id="HJC09841.1"/>
    </source>
</evidence>
<dbReference type="SUPFAM" id="SSF53067">
    <property type="entry name" value="Actin-like ATPase domain"/>
    <property type="match status" value="1"/>
</dbReference>
<organism evidence="2 3">
    <name type="scientific">Candidatus Blautia merdigallinarum</name>
    <dbReference type="NCBI Taxonomy" id="2838495"/>
    <lineage>
        <taxon>Bacteria</taxon>
        <taxon>Bacillati</taxon>
        <taxon>Bacillota</taxon>
        <taxon>Clostridia</taxon>
        <taxon>Lachnospirales</taxon>
        <taxon>Lachnospiraceae</taxon>
        <taxon>Blautia</taxon>
    </lineage>
</organism>
<dbReference type="Pfam" id="PF00480">
    <property type="entry name" value="ROK"/>
    <property type="match status" value="1"/>
</dbReference>
<dbReference type="AlphaFoldDB" id="A0A9D2SJZ0"/>
<dbReference type="Gene3D" id="3.30.420.40">
    <property type="match status" value="2"/>
</dbReference>
<evidence type="ECO:0000256" key="1">
    <source>
        <dbReference type="ARBA" id="ARBA00006479"/>
    </source>
</evidence>
<accession>A0A9D2SJZ0</accession>
<comment type="similarity">
    <text evidence="1">Belongs to the ROK (NagC/XylR) family.</text>
</comment>
<reference evidence="2" key="2">
    <citation type="submission" date="2021-04" db="EMBL/GenBank/DDBJ databases">
        <authorList>
            <person name="Gilroy R."/>
        </authorList>
    </citation>
    <scope>NUCLEOTIDE SEQUENCE</scope>
    <source>
        <strain evidence="2">ChiSxjej6B18-287</strain>
    </source>
</reference>
<dbReference type="EMBL" id="DWWV01000041">
    <property type="protein sequence ID" value="HJC09841.1"/>
    <property type="molecule type" value="Genomic_DNA"/>
</dbReference>
<dbReference type="PANTHER" id="PTHR18964:SF165">
    <property type="entry name" value="BETA-GLUCOSIDE KINASE"/>
    <property type="match status" value="1"/>
</dbReference>
<reference evidence="2" key="1">
    <citation type="journal article" date="2021" name="PeerJ">
        <title>Extensive microbial diversity within the chicken gut microbiome revealed by metagenomics and culture.</title>
        <authorList>
            <person name="Gilroy R."/>
            <person name="Ravi A."/>
            <person name="Getino M."/>
            <person name="Pursley I."/>
            <person name="Horton D.L."/>
            <person name="Alikhan N.F."/>
            <person name="Baker D."/>
            <person name="Gharbi K."/>
            <person name="Hall N."/>
            <person name="Watson M."/>
            <person name="Adriaenssens E.M."/>
            <person name="Foster-Nyarko E."/>
            <person name="Jarju S."/>
            <person name="Secka A."/>
            <person name="Antonio M."/>
            <person name="Oren A."/>
            <person name="Chaudhuri R.R."/>
            <person name="La Ragione R."/>
            <person name="Hildebrand F."/>
            <person name="Pallen M.J."/>
        </authorList>
    </citation>
    <scope>NUCLEOTIDE SEQUENCE</scope>
    <source>
        <strain evidence="2">ChiSxjej6B18-287</strain>
    </source>
</reference>
<dbReference type="InterPro" id="IPR000600">
    <property type="entry name" value="ROK"/>
</dbReference>